<feature type="non-terminal residue" evidence="1">
    <location>
        <position position="1"/>
    </location>
</feature>
<name>X1UC72_9ZZZZ</name>
<dbReference type="InterPro" id="IPR017850">
    <property type="entry name" value="Alkaline_phosphatase_core_sf"/>
</dbReference>
<evidence type="ECO:0008006" key="2">
    <source>
        <dbReference type="Google" id="ProtNLM"/>
    </source>
</evidence>
<proteinExistence type="predicted"/>
<dbReference type="EMBL" id="BARW01030001">
    <property type="protein sequence ID" value="GAJ15123.1"/>
    <property type="molecule type" value="Genomic_DNA"/>
</dbReference>
<dbReference type="AlphaFoldDB" id="X1UC72"/>
<protein>
    <recommendedName>
        <fullName evidence="2">Arylsulfatase</fullName>
    </recommendedName>
</protein>
<sequence length="245" mass="28278">VSLKPLIYKKNTNWPDRITFTDTQRKEHLVKWKDFAVMTDRWRLVGRDELYDMPLDPGQRENVAGLHPDVVEKLLAAYEVWWSDISVNADGYNRVKIGTTNENPVRLNSYDSHTEEGLPAWSQELVRLARGDNGFWAVRFVHTGKYQIELYRWPKESHLRLNDAAPVGEKISGGDPYPEGKALNIQEARIKIGEQKLQQTVTDTAICASFTLDLKKGDYKMECWFTGAEDIEKDAYYVYVDYLGN</sequence>
<gene>
    <name evidence="1" type="ORF">S12H4_48078</name>
</gene>
<dbReference type="Gene3D" id="3.40.720.10">
    <property type="entry name" value="Alkaline Phosphatase, subunit A"/>
    <property type="match status" value="1"/>
</dbReference>
<evidence type="ECO:0000313" key="1">
    <source>
        <dbReference type="EMBL" id="GAJ15123.1"/>
    </source>
</evidence>
<reference evidence="1" key="1">
    <citation type="journal article" date="2014" name="Front. Microbiol.">
        <title>High frequency of phylogenetically diverse reductive dehalogenase-homologous genes in deep subseafloor sedimentary metagenomes.</title>
        <authorList>
            <person name="Kawai M."/>
            <person name="Futagami T."/>
            <person name="Toyoda A."/>
            <person name="Takaki Y."/>
            <person name="Nishi S."/>
            <person name="Hori S."/>
            <person name="Arai W."/>
            <person name="Tsubouchi T."/>
            <person name="Morono Y."/>
            <person name="Uchiyama I."/>
            <person name="Ito T."/>
            <person name="Fujiyama A."/>
            <person name="Inagaki F."/>
            <person name="Takami H."/>
        </authorList>
    </citation>
    <scope>NUCLEOTIDE SEQUENCE</scope>
    <source>
        <strain evidence="1">Expedition CK06-06</strain>
    </source>
</reference>
<dbReference type="SUPFAM" id="SSF53649">
    <property type="entry name" value="Alkaline phosphatase-like"/>
    <property type="match status" value="1"/>
</dbReference>
<comment type="caution">
    <text evidence="1">The sequence shown here is derived from an EMBL/GenBank/DDBJ whole genome shotgun (WGS) entry which is preliminary data.</text>
</comment>
<organism evidence="1">
    <name type="scientific">marine sediment metagenome</name>
    <dbReference type="NCBI Taxonomy" id="412755"/>
    <lineage>
        <taxon>unclassified sequences</taxon>
        <taxon>metagenomes</taxon>
        <taxon>ecological metagenomes</taxon>
    </lineage>
</organism>
<accession>X1UC72</accession>